<proteinExistence type="inferred from homology"/>
<dbReference type="InterPro" id="IPR001128">
    <property type="entry name" value="Cyt_P450"/>
</dbReference>
<evidence type="ECO:0000256" key="7">
    <source>
        <dbReference type="SAM" id="SignalP"/>
    </source>
</evidence>
<dbReference type="OrthoDB" id="1470350at2759"/>
<protein>
    <submittedName>
        <fullName evidence="8">Cytochrome P450</fullName>
    </submittedName>
</protein>
<dbReference type="GO" id="GO:0005506">
    <property type="term" value="F:iron ion binding"/>
    <property type="evidence" value="ECO:0007669"/>
    <property type="project" value="InterPro"/>
</dbReference>
<evidence type="ECO:0000256" key="2">
    <source>
        <dbReference type="ARBA" id="ARBA00010617"/>
    </source>
</evidence>
<gene>
    <name evidence="8" type="ORF">BO97DRAFT_471886</name>
</gene>
<evidence type="ECO:0000256" key="5">
    <source>
        <dbReference type="ARBA" id="ARBA00023004"/>
    </source>
</evidence>
<dbReference type="RefSeq" id="XP_025549340.1">
    <property type="nucleotide sequence ID" value="XM_025700083.1"/>
</dbReference>
<keyword evidence="5" id="KW-0408">Iron</keyword>
<evidence type="ECO:0000313" key="8">
    <source>
        <dbReference type="EMBL" id="RAL10186.1"/>
    </source>
</evidence>
<dbReference type="Gene3D" id="1.10.630.10">
    <property type="entry name" value="Cytochrome P450"/>
    <property type="match status" value="2"/>
</dbReference>
<feature type="chain" id="PRO_5017363545" evidence="7">
    <location>
        <begin position="19"/>
        <end position="414"/>
    </location>
</feature>
<dbReference type="Pfam" id="PF00067">
    <property type="entry name" value="p450"/>
    <property type="match status" value="1"/>
</dbReference>
<evidence type="ECO:0000256" key="6">
    <source>
        <dbReference type="ARBA" id="ARBA00023033"/>
    </source>
</evidence>
<evidence type="ECO:0000256" key="4">
    <source>
        <dbReference type="ARBA" id="ARBA00023002"/>
    </source>
</evidence>
<organism evidence="8 9">
    <name type="scientific">Aspergillus homomorphus (strain CBS 101889)</name>
    <dbReference type="NCBI Taxonomy" id="1450537"/>
    <lineage>
        <taxon>Eukaryota</taxon>
        <taxon>Fungi</taxon>
        <taxon>Dikarya</taxon>
        <taxon>Ascomycota</taxon>
        <taxon>Pezizomycotina</taxon>
        <taxon>Eurotiomycetes</taxon>
        <taxon>Eurotiomycetidae</taxon>
        <taxon>Eurotiales</taxon>
        <taxon>Aspergillaceae</taxon>
        <taxon>Aspergillus</taxon>
        <taxon>Aspergillus subgen. Circumdati</taxon>
    </lineage>
</organism>
<keyword evidence="7" id="KW-0732">Signal</keyword>
<dbReference type="GO" id="GO:0016705">
    <property type="term" value="F:oxidoreductase activity, acting on paired donors, with incorporation or reduction of molecular oxygen"/>
    <property type="evidence" value="ECO:0007669"/>
    <property type="project" value="InterPro"/>
</dbReference>
<comment type="cofactor">
    <cofactor evidence="1">
        <name>heme</name>
        <dbReference type="ChEBI" id="CHEBI:30413"/>
    </cofactor>
</comment>
<dbReference type="STRING" id="1450537.A0A395HRJ0"/>
<sequence>MIVLLILITIHILHRKWQRYWLARQHQCQPPFHLPTRDPLLGLDHLLWTQRAARSRTFLVQNEQRFARYGHTHQQRQLLTPIHEPTGPLLGQGILTTDGGSWSHTRALLRPTFAKTQIPDLSIFDSLMDDLLALIPTDGRPVDLQKLFFCYSIDSATEYLSGRCIHTLRKLQSPGAEHGEDAHVAGAFNHAQAAMQTRMRLGILRVFHRDARAKESIRACHRFVGEVIDDALGKVEEDNEILAERDRPVSLYQETIIEQTTDRTRLCDELLHILLAMKYLRYCLHESLRLHPPMPIITRFANRDTVLPVGGGLRGLDPVLVIKGTMAIGDIYAMHRRGEIFGTDALGFRPERWEDLRPESICLGQHFALTEAGYVTVCLAQKFSVLERRDCRPWQENLTMTLSSNNGTWVSLRE</sequence>
<dbReference type="InterPro" id="IPR036396">
    <property type="entry name" value="Cyt_P450_sf"/>
</dbReference>
<dbReference type="Proteomes" id="UP000248961">
    <property type="component" value="Unassembled WGS sequence"/>
</dbReference>
<keyword evidence="6" id="KW-0503">Monooxygenase</keyword>
<dbReference type="PANTHER" id="PTHR24287">
    <property type="entry name" value="P450, PUTATIVE (EUROFUNG)-RELATED"/>
    <property type="match status" value="1"/>
</dbReference>
<accession>A0A395HRJ0</accession>
<dbReference type="GeneID" id="37204372"/>
<keyword evidence="9" id="KW-1185">Reference proteome</keyword>
<keyword evidence="4" id="KW-0560">Oxidoreductase</keyword>
<dbReference type="AlphaFoldDB" id="A0A395HRJ0"/>
<dbReference type="InterPro" id="IPR047146">
    <property type="entry name" value="Cyt_P450_E_CYP52_fungi"/>
</dbReference>
<name>A0A395HRJ0_ASPHC</name>
<evidence type="ECO:0000256" key="3">
    <source>
        <dbReference type="ARBA" id="ARBA00022723"/>
    </source>
</evidence>
<dbReference type="GO" id="GO:0004497">
    <property type="term" value="F:monooxygenase activity"/>
    <property type="evidence" value="ECO:0007669"/>
    <property type="project" value="UniProtKB-KW"/>
</dbReference>
<feature type="signal peptide" evidence="7">
    <location>
        <begin position="1"/>
        <end position="18"/>
    </location>
</feature>
<keyword evidence="3" id="KW-0479">Metal-binding</keyword>
<evidence type="ECO:0000313" key="9">
    <source>
        <dbReference type="Proteomes" id="UP000248961"/>
    </source>
</evidence>
<reference evidence="8 9" key="1">
    <citation type="submission" date="2018-02" db="EMBL/GenBank/DDBJ databases">
        <title>The genomes of Aspergillus section Nigri reveals drivers in fungal speciation.</title>
        <authorList>
            <consortium name="DOE Joint Genome Institute"/>
            <person name="Vesth T.C."/>
            <person name="Nybo J."/>
            <person name="Theobald S."/>
            <person name="Brandl J."/>
            <person name="Frisvad J.C."/>
            <person name="Nielsen K.F."/>
            <person name="Lyhne E.K."/>
            <person name="Kogle M.E."/>
            <person name="Kuo A."/>
            <person name="Riley R."/>
            <person name="Clum A."/>
            <person name="Nolan M."/>
            <person name="Lipzen A."/>
            <person name="Salamov A."/>
            <person name="Henrissat B."/>
            <person name="Wiebenga A."/>
            <person name="De vries R.P."/>
            <person name="Grigoriev I.V."/>
            <person name="Mortensen U.H."/>
            <person name="Andersen M.R."/>
            <person name="Baker S.E."/>
        </authorList>
    </citation>
    <scope>NUCLEOTIDE SEQUENCE [LARGE SCALE GENOMIC DNA]</scope>
    <source>
        <strain evidence="8 9">CBS 101889</strain>
    </source>
</reference>
<comment type="similarity">
    <text evidence="2">Belongs to the cytochrome P450 family.</text>
</comment>
<dbReference type="GO" id="GO:0020037">
    <property type="term" value="F:heme binding"/>
    <property type="evidence" value="ECO:0007669"/>
    <property type="project" value="InterPro"/>
</dbReference>
<dbReference type="VEuPathDB" id="FungiDB:BO97DRAFT_471886"/>
<dbReference type="EMBL" id="KZ824297">
    <property type="protein sequence ID" value="RAL10186.1"/>
    <property type="molecule type" value="Genomic_DNA"/>
</dbReference>
<dbReference type="SUPFAM" id="SSF48264">
    <property type="entry name" value="Cytochrome P450"/>
    <property type="match status" value="1"/>
</dbReference>
<dbReference type="PANTHER" id="PTHR24287:SF17">
    <property type="entry name" value="P450, PUTATIVE (EUROFUNG)-RELATED"/>
    <property type="match status" value="1"/>
</dbReference>
<evidence type="ECO:0000256" key="1">
    <source>
        <dbReference type="ARBA" id="ARBA00001971"/>
    </source>
</evidence>